<accession>A0AAD1UCS5</accession>
<sequence>MIKHTINGDLKHELFSLQNPEPSHENSKKRKPKNKRNFIHIQNGPDRIEESKDQVRVSMTKEKERAALLPDTFKPLAQKQYRIIENFEPKVLSKFQKLKFKMKKCSSKISTRGEKREELVFSQIDSVKRNKSGVEFINLERPDLKVHQKSFKTQHELLAKLPRAVYQNNTIDNSPERCSKAFGRARHSDVNIQKITQRKFNKSGTYEGLKVYKAVKGKSLIECLNQKIRNILASTRINSYDDNLDTPKKQEVKLKPQTRRRALNRLCRRSYCLNVHLEIDLMIGVIMTPIFLILI</sequence>
<name>A0AAD1UCS5_EUPCR</name>
<feature type="compositionally biased region" description="Basic residues" evidence="1">
    <location>
        <begin position="27"/>
        <end position="37"/>
    </location>
</feature>
<feature type="region of interest" description="Disordered" evidence="1">
    <location>
        <begin position="13"/>
        <end position="37"/>
    </location>
</feature>
<evidence type="ECO:0000313" key="3">
    <source>
        <dbReference type="Proteomes" id="UP001295684"/>
    </source>
</evidence>
<dbReference type="Proteomes" id="UP001295684">
    <property type="component" value="Unassembled WGS sequence"/>
</dbReference>
<comment type="caution">
    <text evidence="2">The sequence shown here is derived from an EMBL/GenBank/DDBJ whole genome shotgun (WGS) entry which is preliminary data.</text>
</comment>
<evidence type="ECO:0000256" key="1">
    <source>
        <dbReference type="SAM" id="MobiDB-lite"/>
    </source>
</evidence>
<evidence type="ECO:0000313" key="2">
    <source>
        <dbReference type="EMBL" id="CAI2366816.1"/>
    </source>
</evidence>
<organism evidence="2 3">
    <name type="scientific">Euplotes crassus</name>
    <dbReference type="NCBI Taxonomy" id="5936"/>
    <lineage>
        <taxon>Eukaryota</taxon>
        <taxon>Sar</taxon>
        <taxon>Alveolata</taxon>
        <taxon>Ciliophora</taxon>
        <taxon>Intramacronucleata</taxon>
        <taxon>Spirotrichea</taxon>
        <taxon>Hypotrichia</taxon>
        <taxon>Euplotida</taxon>
        <taxon>Euplotidae</taxon>
        <taxon>Moneuplotes</taxon>
    </lineage>
</organism>
<dbReference type="AlphaFoldDB" id="A0AAD1UCS5"/>
<dbReference type="EMBL" id="CAMPGE010007898">
    <property type="protein sequence ID" value="CAI2366816.1"/>
    <property type="molecule type" value="Genomic_DNA"/>
</dbReference>
<protein>
    <submittedName>
        <fullName evidence="2">Uncharacterized protein</fullName>
    </submittedName>
</protein>
<proteinExistence type="predicted"/>
<gene>
    <name evidence="2" type="ORF">ECRASSUSDP1_LOCUS8090</name>
</gene>
<reference evidence="2" key="1">
    <citation type="submission" date="2023-07" db="EMBL/GenBank/DDBJ databases">
        <authorList>
            <consortium name="AG Swart"/>
            <person name="Singh M."/>
            <person name="Singh A."/>
            <person name="Seah K."/>
            <person name="Emmerich C."/>
        </authorList>
    </citation>
    <scope>NUCLEOTIDE SEQUENCE</scope>
    <source>
        <strain evidence="2">DP1</strain>
    </source>
</reference>
<keyword evidence="3" id="KW-1185">Reference proteome</keyword>